<evidence type="ECO:0000313" key="3">
    <source>
        <dbReference type="Proteomes" id="UP000315369"/>
    </source>
</evidence>
<organism evidence="2 3">
    <name type="scientific">Myxococcus llanfairpwllgwyngyllgogerychwyrndrobwllllantysiliogogogochensis</name>
    <dbReference type="NCBI Taxonomy" id="2590453"/>
    <lineage>
        <taxon>Bacteria</taxon>
        <taxon>Pseudomonadati</taxon>
        <taxon>Myxococcota</taxon>
        <taxon>Myxococcia</taxon>
        <taxon>Myxococcales</taxon>
        <taxon>Cystobacterineae</taxon>
        <taxon>Myxococcaceae</taxon>
        <taxon>Myxococcus</taxon>
    </lineage>
</organism>
<dbReference type="AlphaFoldDB" id="A0A540WSV7"/>
<name>A0A540WSV7_9BACT</name>
<keyword evidence="1" id="KW-0732">Signal</keyword>
<protein>
    <recommendedName>
        <fullName evidence="4">Secretin/TonB short N-terminal domain-containing protein</fullName>
    </recommendedName>
</protein>
<keyword evidence="3" id="KW-1185">Reference proteome</keyword>
<evidence type="ECO:0000313" key="2">
    <source>
        <dbReference type="EMBL" id="TQF12040.1"/>
    </source>
</evidence>
<gene>
    <name evidence="2" type="ORF">FJV41_31190</name>
</gene>
<evidence type="ECO:0000256" key="1">
    <source>
        <dbReference type="SAM" id="SignalP"/>
    </source>
</evidence>
<feature type="non-terminal residue" evidence="2">
    <location>
        <position position="128"/>
    </location>
</feature>
<feature type="signal peptide" evidence="1">
    <location>
        <begin position="1"/>
        <end position="21"/>
    </location>
</feature>
<comment type="caution">
    <text evidence="2">The sequence shown here is derived from an EMBL/GenBank/DDBJ whole genome shotgun (WGS) entry which is preliminary data.</text>
</comment>
<reference evidence="2 3" key="1">
    <citation type="submission" date="2019-06" db="EMBL/GenBank/DDBJ databases">
        <authorList>
            <person name="Livingstone P."/>
            <person name="Whitworth D."/>
        </authorList>
    </citation>
    <scope>NUCLEOTIDE SEQUENCE [LARGE SCALE GENOMIC DNA]</scope>
    <source>
        <strain evidence="2 3">AM401</strain>
    </source>
</reference>
<sequence>MKISPRFLLPALLMGAPLALAESAPAPSAASAPAARSIDVSFRGSLRDALKTIADKGGLNLVVTGDLDVPAEVHLRNVTADQALRTVSRAYSLRMEQDGSIITLRPMTPHEKEAAAQGHALPAPAAPP</sequence>
<dbReference type="EMBL" id="VIFM01000158">
    <property type="protein sequence ID" value="TQF12040.1"/>
    <property type="molecule type" value="Genomic_DNA"/>
</dbReference>
<dbReference type="Proteomes" id="UP000315369">
    <property type="component" value="Unassembled WGS sequence"/>
</dbReference>
<feature type="chain" id="PRO_5021911695" description="Secretin/TonB short N-terminal domain-containing protein" evidence="1">
    <location>
        <begin position="22"/>
        <end position="128"/>
    </location>
</feature>
<dbReference type="Gene3D" id="3.30.1370.130">
    <property type="match status" value="1"/>
</dbReference>
<accession>A0A540WSV7</accession>
<proteinExistence type="predicted"/>
<evidence type="ECO:0008006" key="4">
    <source>
        <dbReference type="Google" id="ProtNLM"/>
    </source>
</evidence>